<name>A0A5K7XK77_9BACT</name>
<protein>
    <submittedName>
        <fullName evidence="2">Uncharacterized protein</fullName>
    </submittedName>
</protein>
<dbReference type="EMBL" id="AP021861">
    <property type="protein sequence ID" value="BBO33309.1"/>
    <property type="molecule type" value="Genomic_DNA"/>
</dbReference>
<dbReference type="InterPro" id="IPR046027">
    <property type="entry name" value="DUF5985"/>
</dbReference>
<dbReference type="Proteomes" id="UP000326837">
    <property type="component" value="Chromosome"/>
</dbReference>
<keyword evidence="1" id="KW-1133">Transmembrane helix</keyword>
<feature type="transmembrane region" description="Helical" evidence="1">
    <location>
        <begin position="31"/>
        <end position="49"/>
    </location>
</feature>
<evidence type="ECO:0000256" key="1">
    <source>
        <dbReference type="SAM" id="Phobius"/>
    </source>
</evidence>
<keyword evidence="3" id="KW-1185">Reference proteome</keyword>
<dbReference type="Pfam" id="PF19447">
    <property type="entry name" value="DUF5985"/>
    <property type="match status" value="1"/>
</dbReference>
<evidence type="ECO:0000313" key="2">
    <source>
        <dbReference type="EMBL" id="BBO33309.1"/>
    </source>
</evidence>
<organism evidence="2 3">
    <name type="scientific">Lacipirellula parvula</name>
    <dbReference type="NCBI Taxonomy" id="2650471"/>
    <lineage>
        <taxon>Bacteria</taxon>
        <taxon>Pseudomonadati</taxon>
        <taxon>Planctomycetota</taxon>
        <taxon>Planctomycetia</taxon>
        <taxon>Pirellulales</taxon>
        <taxon>Lacipirellulaceae</taxon>
        <taxon>Lacipirellula</taxon>
    </lineage>
</organism>
<proteinExistence type="predicted"/>
<reference evidence="3" key="1">
    <citation type="submission" date="2019-10" db="EMBL/GenBank/DDBJ databases">
        <title>Lacipirellula parvula gen. nov., sp. nov., representing a lineage of planctomycetes widespread in freshwater anoxic habitats, and description of the family Lacipirellulaceae.</title>
        <authorList>
            <person name="Dedysh S.N."/>
            <person name="Kulichevskaya I.S."/>
            <person name="Beletsky A.V."/>
            <person name="Rakitin A.L."/>
            <person name="Mardanov A.V."/>
            <person name="Ivanova A.A."/>
            <person name="Saltykova V.X."/>
            <person name="Rijpstra W.I.C."/>
            <person name="Sinninghe Damste J.S."/>
            <person name="Ravin N.V."/>
        </authorList>
    </citation>
    <scope>NUCLEOTIDE SEQUENCE [LARGE SCALE GENOMIC DNA]</scope>
    <source>
        <strain evidence="3">PX69</strain>
    </source>
</reference>
<keyword evidence="1" id="KW-0812">Transmembrane</keyword>
<keyword evidence="1" id="KW-0472">Membrane</keyword>
<sequence>MEHFIMGAIAMASIVVAAFFLRFWRDTRDRLFMLFAIAFALLALTRLGLAMSGDASEADTSWYWVRFAAFVIILVAIADKNRR</sequence>
<evidence type="ECO:0000313" key="3">
    <source>
        <dbReference type="Proteomes" id="UP000326837"/>
    </source>
</evidence>
<feature type="transmembrane region" description="Helical" evidence="1">
    <location>
        <begin position="6"/>
        <end position="24"/>
    </location>
</feature>
<accession>A0A5K7XK77</accession>
<dbReference type="AlphaFoldDB" id="A0A5K7XK77"/>
<feature type="transmembrane region" description="Helical" evidence="1">
    <location>
        <begin position="61"/>
        <end position="78"/>
    </location>
</feature>
<dbReference type="RefSeq" id="WP_152099114.1">
    <property type="nucleotide sequence ID" value="NZ_AP021861.1"/>
</dbReference>
<gene>
    <name evidence="2" type="ORF">PLANPX_2921</name>
</gene>
<dbReference type="KEGG" id="lpav:PLANPX_2921"/>